<feature type="region of interest" description="Disordered" evidence="1">
    <location>
        <begin position="128"/>
        <end position="150"/>
    </location>
</feature>
<organism evidence="2 3">
    <name type="scientific">Pocillopora damicornis</name>
    <name type="common">Cauliflower coral</name>
    <name type="synonym">Millepora damicornis</name>
    <dbReference type="NCBI Taxonomy" id="46731"/>
    <lineage>
        <taxon>Eukaryota</taxon>
        <taxon>Metazoa</taxon>
        <taxon>Cnidaria</taxon>
        <taxon>Anthozoa</taxon>
        <taxon>Hexacorallia</taxon>
        <taxon>Scleractinia</taxon>
        <taxon>Astrocoeniina</taxon>
        <taxon>Pocilloporidae</taxon>
        <taxon>Pocillopora</taxon>
    </lineage>
</organism>
<dbReference type="SUPFAM" id="SSF57716">
    <property type="entry name" value="Glucocorticoid receptor-like (DNA-binding domain)"/>
    <property type="match status" value="1"/>
</dbReference>
<dbReference type="AlphaFoldDB" id="A0A3M6TGC0"/>
<gene>
    <name evidence="2" type="ORF">pdam_00009447</name>
</gene>
<accession>A0A3M6TGC0</accession>
<evidence type="ECO:0000313" key="2">
    <source>
        <dbReference type="EMBL" id="RMX40457.1"/>
    </source>
</evidence>
<evidence type="ECO:0000256" key="1">
    <source>
        <dbReference type="SAM" id="MobiDB-lite"/>
    </source>
</evidence>
<sequence>MDRLLITIGRCEFGKRQAILISQPGRKLFGSALRTARIYLDHVAKVSNLREDRLHGREKRVCWKLVSPIVSKILGNFRLGGRRTLLLRPPLPPVPPPMLSYSSRLIPLDQTPQVILVSRIALLPSRWREGSGKRKKKDPVNERKGQPYCHNPCYASEFGPGGFGHGGTESHKY</sequence>
<name>A0A3M6TGC0_POCDA</name>
<feature type="compositionally biased region" description="Basic and acidic residues" evidence="1">
    <location>
        <begin position="128"/>
        <end position="145"/>
    </location>
</feature>
<evidence type="ECO:0000313" key="3">
    <source>
        <dbReference type="Proteomes" id="UP000275408"/>
    </source>
</evidence>
<dbReference type="EMBL" id="RCHS01003631">
    <property type="protein sequence ID" value="RMX40457.1"/>
    <property type="molecule type" value="Genomic_DNA"/>
</dbReference>
<reference evidence="2 3" key="1">
    <citation type="journal article" date="2018" name="Sci. Rep.">
        <title>Comparative analysis of the Pocillopora damicornis genome highlights role of immune system in coral evolution.</title>
        <authorList>
            <person name="Cunning R."/>
            <person name="Bay R.A."/>
            <person name="Gillette P."/>
            <person name="Baker A.C."/>
            <person name="Traylor-Knowles N."/>
        </authorList>
    </citation>
    <scope>NUCLEOTIDE SEQUENCE [LARGE SCALE GENOMIC DNA]</scope>
    <source>
        <strain evidence="2">RSMAS</strain>
        <tissue evidence="2">Whole animal</tissue>
    </source>
</reference>
<proteinExistence type="predicted"/>
<comment type="caution">
    <text evidence="2">The sequence shown here is derived from an EMBL/GenBank/DDBJ whole genome shotgun (WGS) entry which is preliminary data.</text>
</comment>
<protein>
    <submittedName>
        <fullName evidence="2">Uncharacterized protein</fullName>
    </submittedName>
</protein>
<dbReference type="Proteomes" id="UP000275408">
    <property type="component" value="Unassembled WGS sequence"/>
</dbReference>
<keyword evidence="3" id="KW-1185">Reference proteome</keyword>